<reference evidence="7" key="2">
    <citation type="submission" date="2020-09" db="EMBL/GenBank/DDBJ databases">
        <authorList>
            <person name="Sun Q."/>
            <person name="Kim S."/>
        </authorList>
    </citation>
    <scope>NUCLEOTIDE SEQUENCE</scope>
    <source>
        <strain evidence="7">KCTC 32255</strain>
    </source>
</reference>
<dbReference type="Proteomes" id="UP000648075">
    <property type="component" value="Unassembled WGS sequence"/>
</dbReference>
<dbReference type="RefSeq" id="WP_189620301.1">
    <property type="nucleotide sequence ID" value="NZ_BMZA01000003.1"/>
</dbReference>
<feature type="transmembrane region" description="Helical" evidence="6">
    <location>
        <begin position="166"/>
        <end position="186"/>
    </location>
</feature>
<feature type="transmembrane region" description="Helical" evidence="6">
    <location>
        <begin position="97"/>
        <end position="124"/>
    </location>
</feature>
<dbReference type="InterPro" id="IPR002797">
    <property type="entry name" value="Polysacc_synth"/>
</dbReference>
<proteinExistence type="predicted"/>
<feature type="transmembrane region" description="Helical" evidence="6">
    <location>
        <begin position="385"/>
        <end position="406"/>
    </location>
</feature>
<evidence type="ECO:0000256" key="1">
    <source>
        <dbReference type="ARBA" id="ARBA00004651"/>
    </source>
</evidence>
<dbReference type="EMBL" id="BMZA01000003">
    <property type="protein sequence ID" value="GGY99234.1"/>
    <property type="molecule type" value="Genomic_DNA"/>
</dbReference>
<dbReference type="PANTHER" id="PTHR30250">
    <property type="entry name" value="PST FAMILY PREDICTED COLANIC ACID TRANSPORTER"/>
    <property type="match status" value="1"/>
</dbReference>
<protein>
    <submittedName>
        <fullName evidence="7">Teichoic acid transporter</fullName>
    </submittedName>
</protein>
<keyword evidence="5 6" id="KW-0472">Membrane</keyword>
<keyword evidence="2" id="KW-1003">Cell membrane</keyword>
<evidence type="ECO:0000313" key="7">
    <source>
        <dbReference type="EMBL" id="GGY99234.1"/>
    </source>
</evidence>
<feature type="transmembrane region" description="Helical" evidence="6">
    <location>
        <begin position="412"/>
        <end position="435"/>
    </location>
</feature>
<keyword evidence="4 6" id="KW-1133">Transmembrane helix</keyword>
<dbReference type="GO" id="GO:0005886">
    <property type="term" value="C:plasma membrane"/>
    <property type="evidence" value="ECO:0007669"/>
    <property type="project" value="UniProtKB-SubCell"/>
</dbReference>
<comment type="subcellular location">
    <subcellularLocation>
        <location evidence="1">Cell membrane</location>
        <topology evidence="1">Multi-pass membrane protein</topology>
    </subcellularLocation>
</comment>
<evidence type="ECO:0000256" key="5">
    <source>
        <dbReference type="ARBA" id="ARBA00023136"/>
    </source>
</evidence>
<gene>
    <name evidence="7" type="ORF">GCM10011614_12680</name>
</gene>
<reference evidence="7" key="1">
    <citation type="journal article" date="2014" name="Int. J. Syst. Evol. Microbiol.">
        <title>Complete genome sequence of Corynebacterium casei LMG S-19264T (=DSM 44701T), isolated from a smear-ripened cheese.</title>
        <authorList>
            <consortium name="US DOE Joint Genome Institute (JGI-PGF)"/>
            <person name="Walter F."/>
            <person name="Albersmeier A."/>
            <person name="Kalinowski J."/>
            <person name="Ruckert C."/>
        </authorList>
    </citation>
    <scope>NUCLEOTIDE SEQUENCE</scope>
    <source>
        <strain evidence="7">KCTC 32255</strain>
    </source>
</reference>
<organism evidence="7 8">
    <name type="scientific">Novosphingobium colocasiae</name>
    <dbReference type="NCBI Taxonomy" id="1256513"/>
    <lineage>
        <taxon>Bacteria</taxon>
        <taxon>Pseudomonadati</taxon>
        <taxon>Pseudomonadota</taxon>
        <taxon>Alphaproteobacteria</taxon>
        <taxon>Sphingomonadales</taxon>
        <taxon>Sphingomonadaceae</taxon>
        <taxon>Novosphingobium</taxon>
    </lineage>
</organism>
<feature type="transmembrane region" description="Helical" evidence="6">
    <location>
        <begin position="20"/>
        <end position="43"/>
    </location>
</feature>
<feature type="transmembrane region" description="Helical" evidence="6">
    <location>
        <begin position="354"/>
        <end position="373"/>
    </location>
</feature>
<name>A0A918PDM3_9SPHN</name>
<feature type="transmembrane region" description="Helical" evidence="6">
    <location>
        <begin position="192"/>
        <end position="210"/>
    </location>
</feature>
<evidence type="ECO:0000256" key="6">
    <source>
        <dbReference type="SAM" id="Phobius"/>
    </source>
</evidence>
<feature type="transmembrane region" description="Helical" evidence="6">
    <location>
        <begin position="136"/>
        <end position="159"/>
    </location>
</feature>
<evidence type="ECO:0000256" key="3">
    <source>
        <dbReference type="ARBA" id="ARBA00022692"/>
    </source>
</evidence>
<dbReference type="InterPro" id="IPR050833">
    <property type="entry name" value="Poly_Biosynth_Transport"/>
</dbReference>
<accession>A0A918PDM3</accession>
<dbReference type="PANTHER" id="PTHR30250:SF31">
    <property type="entry name" value="INNER MEMBRANE PROTEIN YGHQ"/>
    <property type="match status" value="1"/>
</dbReference>
<keyword evidence="8" id="KW-1185">Reference proteome</keyword>
<feature type="transmembrane region" description="Helical" evidence="6">
    <location>
        <begin position="319"/>
        <end position="342"/>
    </location>
</feature>
<dbReference type="Pfam" id="PF01943">
    <property type="entry name" value="Polysacc_synt"/>
    <property type="match status" value="1"/>
</dbReference>
<evidence type="ECO:0000256" key="2">
    <source>
        <dbReference type="ARBA" id="ARBA00022475"/>
    </source>
</evidence>
<keyword evidence="3 6" id="KW-0812">Transmembrane</keyword>
<comment type="caution">
    <text evidence="7">The sequence shown here is derived from an EMBL/GenBank/DDBJ whole genome shotgun (WGS) entry which is preliminary data.</text>
</comment>
<sequence>MPDDPDVTAPPEKSAISRIFINVAWLMGGKGFAAICSVIYLALMARGLGVKGFGHFSLIAGTGQALSAIAGFQTWRVVVRYGVEYVHHAQWDKFGRLVAICAIMDVVGAIGTCALAAILIYGFADALDLNPAYIDLAFYYCVASAWTLNSAMTGVLRTLDRFEAIAILEAIPLFGRLVAALIVWWIGPTVAGFLIGWALASLIGAALFWVEAWRRAPQALTLANLVGWRCGLQENPGIWRFLWVTYSGSTIDAATKQGPLLAVGALAGTRSAGLFRMASQLAQSLSKLSTTITRAVYPELARARVTADFVDFRRLAIRLSLMAGGAGLVVVLVALLFGRQILGLIGGDGFGNGAAVLVPLTIAASFDLASLAFEPVLHSTGHARLSLAARIAAVVVLGIGLFALAGHGATGAAWAVMISGLVCYVMMGAMALWALRHKVPVAPDDILEQGLSTGE</sequence>
<evidence type="ECO:0000256" key="4">
    <source>
        <dbReference type="ARBA" id="ARBA00022989"/>
    </source>
</evidence>
<evidence type="ECO:0000313" key="8">
    <source>
        <dbReference type="Proteomes" id="UP000648075"/>
    </source>
</evidence>
<dbReference type="AlphaFoldDB" id="A0A918PDM3"/>